<organism evidence="6 7">
    <name type="scientific">Nocardioides panzhihuensis</name>
    <dbReference type="NCBI Taxonomy" id="860243"/>
    <lineage>
        <taxon>Bacteria</taxon>
        <taxon>Bacillati</taxon>
        <taxon>Actinomycetota</taxon>
        <taxon>Actinomycetes</taxon>
        <taxon>Propionibacteriales</taxon>
        <taxon>Nocardioidaceae</taxon>
        <taxon>Nocardioides</taxon>
    </lineage>
</organism>
<dbReference type="GO" id="GO:0006355">
    <property type="term" value="P:regulation of DNA-templated transcription"/>
    <property type="evidence" value="ECO:0007669"/>
    <property type="project" value="InterPro"/>
</dbReference>
<dbReference type="InterPro" id="IPR000792">
    <property type="entry name" value="Tscrpt_reg_LuxR_C"/>
</dbReference>
<dbReference type="InterPro" id="IPR036388">
    <property type="entry name" value="WH-like_DNA-bd_sf"/>
</dbReference>
<keyword evidence="1" id="KW-0805">Transcription regulation</keyword>
<dbReference type="PROSITE" id="PS00622">
    <property type="entry name" value="HTH_LUXR_1"/>
    <property type="match status" value="1"/>
</dbReference>
<evidence type="ECO:0000313" key="6">
    <source>
        <dbReference type="EMBL" id="NYI78227.1"/>
    </source>
</evidence>
<evidence type="ECO:0000256" key="4">
    <source>
        <dbReference type="SAM" id="MobiDB-lite"/>
    </source>
</evidence>
<evidence type="ECO:0000256" key="2">
    <source>
        <dbReference type="ARBA" id="ARBA00023125"/>
    </source>
</evidence>
<reference evidence="6 7" key="1">
    <citation type="submission" date="2020-07" db="EMBL/GenBank/DDBJ databases">
        <title>Sequencing the genomes of 1000 actinobacteria strains.</title>
        <authorList>
            <person name="Klenk H.-P."/>
        </authorList>
    </citation>
    <scope>NUCLEOTIDE SEQUENCE [LARGE SCALE GENOMIC DNA]</scope>
    <source>
        <strain evidence="6 7">DSM 26487</strain>
    </source>
</reference>
<dbReference type="SMART" id="SM00421">
    <property type="entry name" value="HTH_LUXR"/>
    <property type="match status" value="1"/>
</dbReference>
<dbReference type="InterPro" id="IPR029016">
    <property type="entry name" value="GAF-like_dom_sf"/>
</dbReference>
<evidence type="ECO:0000256" key="1">
    <source>
        <dbReference type="ARBA" id="ARBA00023015"/>
    </source>
</evidence>
<dbReference type="Gene3D" id="1.10.10.10">
    <property type="entry name" value="Winged helix-like DNA-binding domain superfamily/Winged helix DNA-binding domain"/>
    <property type="match status" value="1"/>
</dbReference>
<accession>A0A7Z0DMJ8</accession>
<dbReference type="PROSITE" id="PS50043">
    <property type="entry name" value="HTH_LUXR_2"/>
    <property type="match status" value="1"/>
</dbReference>
<dbReference type="Pfam" id="PF01590">
    <property type="entry name" value="GAF"/>
    <property type="match status" value="1"/>
</dbReference>
<dbReference type="GO" id="GO:0003677">
    <property type="term" value="F:DNA binding"/>
    <property type="evidence" value="ECO:0007669"/>
    <property type="project" value="UniProtKB-KW"/>
</dbReference>
<dbReference type="SUPFAM" id="SSF55781">
    <property type="entry name" value="GAF domain-like"/>
    <property type="match status" value="1"/>
</dbReference>
<dbReference type="RefSeq" id="WP_179658592.1">
    <property type="nucleotide sequence ID" value="NZ_JACBZR010000001.1"/>
</dbReference>
<dbReference type="PANTHER" id="PTHR44688">
    <property type="entry name" value="DNA-BINDING TRANSCRIPTIONAL ACTIVATOR DEVR_DOSR"/>
    <property type="match status" value="1"/>
</dbReference>
<dbReference type="Proteomes" id="UP000564496">
    <property type="component" value="Unassembled WGS sequence"/>
</dbReference>
<keyword evidence="2 6" id="KW-0238">DNA-binding</keyword>
<dbReference type="SUPFAM" id="SSF46894">
    <property type="entry name" value="C-terminal effector domain of the bipartite response regulators"/>
    <property type="match status" value="1"/>
</dbReference>
<sequence length="311" mass="32919">MTTQTVVGGSVTWPELEDPAGSSARLSAVVEKAASMATVGSLGSLVELAPWLICEAGGLDRAMLSRVTGSVWTPHALAITKGEDDPVNTVLAESLVGLSIPLSGSLVETEVLRRRQTLLVDRPRPRSHSSSVMGELSHSRSYVVAPIVISDRVSGFLHADSFTTGRPLGETDRVLLATFAGIFGLQYERCIAADRLRAQSEAAAAALSAAASQLVSTVRPTLRQAEPKAPVRRRATPESVMTTTSGLTSRELGVLRLIATGATNTQIASALVLSESTVKSHVKHILHKLPAANRAEAVFRFKQLEQQGLAS</sequence>
<gene>
    <name evidence="6" type="ORF">BJ988_002875</name>
</gene>
<comment type="caution">
    <text evidence="6">The sequence shown here is derived from an EMBL/GenBank/DDBJ whole genome shotgun (WGS) entry which is preliminary data.</text>
</comment>
<dbReference type="InterPro" id="IPR016032">
    <property type="entry name" value="Sig_transdc_resp-reg_C-effctor"/>
</dbReference>
<dbReference type="PANTHER" id="PTHR44688:SF16">
    <property type="entry name" value="DNA-BINDING TRANSCRIPTIONAL ACTIVATOR DEVR_DOSR"/>
    <property type="match status" value="1"/>
</dbReference>
<feature type="domain" description="HTH luxR-type" evidence="5">
    <location>
        <begin position="240"/>
        <end position="305"/>
    </location>
</feature>
<keyword evidence="7" id="KW-1185">Reference proteome</keyword>
<evidence type="ECO:0000259" key="5">
    <source>
        <dbReference type="PROSITE" id="PS50043"/>
    </source>
</evidence>
<protein>
    <submittedName>
        <fullName evidence="6">DNA-binding CsgD family transcriptional regulator</fullName>
    </submittedName>
</protein>
<evidence type="ECO:0000313" key="7">
    <source>
        <dbReference type="Proteomes" id="UP000564496"/>
    </source>
</evidence>
<dbReference type="EMBL" id="JACBZR010000001">
    <property type="protein sequence ID" value="NYI78227.1"/>
    <property type="molecule type" value="Genomic_DNA"/>
</dbReference>
<dbReference type="Gene3D" id="3.30.450.40">
    <property type="match status" value="1"/>
</dbReference>
<evidence type="ECO:0000256" key="3">
    <source>
        <dbReference type="ARBA" id="ARBA00023163"/>
    </source>
</evidence>
<dbReference type="Pfam" id="PF00196">
    <property type="entry name" value="GerE"/>
    <property type="match status" value="1"/>
</dbReference>
<name>A0A7Z0DMJ8_9ACTN</name>
<feature type="region of interest" description="Disordered" evidence="4">
    <location>
        <begin position="224"/>
        <end position="243"/>
    </location>
</feature>
<dbReference type="PRINTS" id="PR00038">
    <property type="entry name" value="HTHLUXR"/>
</dbReference>
<dbReference type="CDD" id="cd06170">
    <property type="entry name" value="LuxR_C_like"/>
    <property type="match status" value="1"/>
</dbReference>
<dbReference type="InterPro" id="IPR003018">
    <property type="entry name" value="GAF"/>
</dbReference>
<keyword evidence="3" id="KW-0804">Transcription</keyword>
<dbReference type="AlphaFoldDB" id="A0A7Z0DMJ8"/>
<proteinExistence type="predicted"/>